<feature type="transmembrane region" description="Helical" evidence="8">
    <location>
        <begin position="45"/>
        <end position="71"/>
    </location>
</feature>
<evidence type="ECO:0000313" key="9">
    <source>
        <dbReference type="EMBL" id="CAG9577115.1"/>
    </source>
</evidence>
<evidence type="ECO:0000256" key="4">
    <source>
        <dbReference type="ARBA" id="ARBA00022692"/>
    </source>
</evidence>
<dbReference type="Proteomes" id="UP000789524">
    <property type="component" value="Unassembled WGS sequence"/>
</dbReference>
<comment type="subcellular location">
    <subcellularLocation>
        <location evidence="1">Cell membrane</location>
    </subcellularLocation>
</comment>
<accession>A0A8J2WAD0</accession>
<dbReference type="Pfam" id="PF01130">
    <property type="entry name" value="CD36"/>
    <property type="match status" value="1"/>
</dbReference>
<dbReference type="OrthoDB" id="8187528at2759"/>
<dbReference type="PRINTS" id="PR01609">
    <property type="entry name" value="CD36FAMILY"/>
</dbReference>
<keyword evidence="7" id="KW-0325">Glycoprotein</keyword>
<keyword evidence="6 8" id="KW-0472">Membrane</keyword>
<dbReference type="GO" id="GO:0005886">
    <property type="term" value="C:plasma membrane"/>
    <property type="evidence" value="ECO:0007669"/>
    <property type="project" value="UniProtKB-SubCell"/>
</dbReference>
<evidence type="ECO:0000313" key="10">
    <source>
        <dbReference type="Proteomes" id="UP000789524"/>
    </source>
</evidence>
<keyword evidence="3" id="KW-1003">Cell membrane</keyword>
<feature type="transmembrane region" description="Helical" evidence="8">
    <location>
        <begin position="474"/>
        <end position="502"/>
    </location>
</feature>
<name>A0A8J2WAD0_9NEOP</name>
<dbReference type="GO" id="GO:0005044">
    <property type="term" value="F:scavenger receptor activity"/>
    <property type="evidence" value="ECO:0007669"/>
    <property type="project" value="TreeGrafter"/>
</dbReference>
<dbReference type="InterPro" id="IPR002159">
    <property type="entry name" value="CD36_fam"/>
</dbReference>
<sequence>MSTDTPMTKTSNCSNCNESATESLHSLLEGEEARSREDRSKRKKINICCNPVSQVVWGVIFIIISISGYIFPPREVMLWEKLNMRPGFPPYDWWSDPPDQVKMRAYIFNVTNHERFLQGLDPKINVEEIGPIVYLEKLNHLDIKFNENSTMTYTAKRHLIYLPDDNHIDLNGTIIAPNLALLGIASYLHHADFFIRSGFVGLASLHSSKFFVKKTVYQYLWDFRDSILDTSQRVVPGMVPTNNMGMLSRIYDGFSDNYTVKIGPQWGHHEFFKIDRLNGAQNFREYDIHKCQDRVTGATEGVMYHHHMSKSDVLYALRKTVCKPLPLYFDKELKMDGVPVYRYNLSERAFDRQRNGSDCYATDDPLPDGVSDASKCFFDFPMVASYPHFYTGSPHKDTYVTGFKPDSEKHRSYVIVEPITGTPYDAVARLQCNLRISDLSGFYSSMYEKFSNLILPIGWIEYHQEGLPARIKHAIYFMVVILPPLSTVIFIMTFLLGSSLIIKQIITQKINKEILPSIINFKSQKDNKLTDNNIYTYEKELFLRKPQLSR</sequence>
<dbReference type="EMBL" id="CAKASE010000075">
    <property type="protein sequence ID" value="CAG9577115.1"/>
    <property type="molecule type" value="Genomic_DNA"/>
</dbReference>
<organism evidence="9 10">
    <name type="scientific">Danaus chrysippus</name>
    <name type="common">African queen</name>
    <dbReference type="NCBI Taxonomy" id="151541"/>
    <lineage>
        <taxon>Eukaryota</taxon>
        <taxon>Metazoa</taxon>
        <taxon>Ecdysozoa</taxon>
        <taxon>Arthropoda</taxon>
        <taxon>Hexapoda</taxon>
        <taxon>Insecta</taxon>
        <taxon>Pterygota</taxon>
        <taxon>Neoptera</taxon>
        <taxon>Endopterygota</taxon>
        <taxon>Lepidoptera</taxon>
        <taxon>Glossata</taxon>
        <taxon>Ditrysia</taxon>
        <taxon>Papilionoidea</taxon>
        <taxon>Nymphalidae</taxon>
        <taxon>Danainae</taxon>
        <taxon>Danaini</taxon>
        <taxon>Danaina</taxon>
        <taxon>Danaus</taxon>
        <taxon>Anosia</taxon>
    </lineage>
</organism>
<comment type="similarity">
    <text evidence="2">Belongs to the CD36 family.</text>
</comment>
<gene>
    <name evidence="9" type="ORF">DCHRY22_LOCUS12228</name>
</gene>
<dbReference type="GO" id="GO:0005737">
    <property type="term" value="C:cytoplasm"/>
    <property type="evidence" value="ECO:0007669"/>
    <property type="project" value="TreeGrafter"/>
</dbReference>
<keyword evidence="5 8" id="KW-1133">Transmembrane helix</keyword>
<dbReference type="PANTHER" id="PTHR11923">
    <property type="entry name" value="SCAVENGER RECEPTOR CLASS B TYPE-1 SR-B1"/>
    <property type="match status" value="1"/>
</dbReference>
<reference evidence="9" key="1">
    <citation type="submission" date="2021-09" db="EMBL/GenBank/DDBJ databases">
        <authorList>
            <person name="Martin H S."/>
        </authorList>
    </citation>
    <scope>NUCLEOTIDE SEQUENCE</scope>
</reference>
<dbReference type="AlphaFoldDB" id="A0A8J2WAD0"/>
<keyword evidence="10" id="KW-1185">Reference proteome</keyword>
<evidence type="ECO:0000256" key="7">
    <source>
        <dbReference type="ARBA" id="ARBA00023180"/>
    </source>
</evidence>
<keyword evidence="4 8" id="KW-0812">Transmembrane</keyword>
<evidence type="ECO:0000256" key="6">
    <source>
        <dbReference type="ARBA" id="ARBA00023136"/>
    </source>
</evidence>
<comment type="caution">
    <text evidence="9">The sequence shown here is derived from an EMBL/GenBank/DDBJ whole genome shotgun (WGS) entry which is preliminary data.</text>
</comment>
<evidence type="ECO:0000256" key="8">
    <source>
        <dbReference type="SAM" id="Phobius"/>
    </source>
</evidence>
<proteinExistence type="inferred from homology"/>
<dbReference type="PANTHER" id="PTHR11923:SF89">
    <property type="entry name" value="GH15894P"/>
    <property type="match status" value="1"/>
</dbReference>
<evidence type="ECO:0000256" key="2">
    <source>
        <dbReference type="ARBA" id="ARBA00010532"/>
    </source>
</evidence>
<evidence type="ECO:0000256" key="1">
    <source>
        <dbReference type="ARBA" id="ARBA00004236"/>
    </source>
</evidence>
<evidence type="ECO:0000256" key="5">
    <source>
        <dbReference type="ARBA" id="ARBA00022989"/>
    </source>
</evidence>
<evidence type="ECO:0000256" key="3">
    <source>
        <dbReference type="ARBA" id="ARBA00022475"/>
    </source>
</evidence>
<protein>
    <submittedName>
        <fullName evidence="9">(African queen) hypothetical protein</fullName>
    </submittedName>
</protein>